<gene>
    <name evidence="1" type="ORF">GLOINDRAFT_26882</name>
</gene>
<evidence type="ECO:0000313" key="1">
    <source>
        <dbReference type="EMBL" id="ESA12664.1"/>
    </source>
</evidence>
<name>U9TWY0_RHIID</name>
<accession>U9TWY0</accession>
<protein>
    <submittedName>
        <fullName evidence="1">Uncharacterized protein</fullName>
    </submittedName>
</protein>
<dbReference type="InterPro" id="IPR032675">
    <property type="entry name" value="LRR_dom_sf"/>
</dbReference>
<dbReference type="EMBL" id="KI284695">
    <property type="protein sequence ID" value="ESA12664.1"/>
    <property type="molecule type" value="Genomic_DNA"/>
</dbReference>
<organism evidence="1">
    <name type="scientific">Rhizophagus irregularis (strain DAOM 181602 / DAOM 197198 / MUCL 43194)</name>
    <name type="common">Arbuscular mycorrhizal fungus</name>
    <name type="synonym">Glomus intraradices</name>
    <dbReference type="NCBI Taxonomy" id="747089"/>
    <lineage>
        <taxon>Eukaryota</taxon>
        <taxon>Fungi</taxon>
        <taxon>Fungi incertae sedis</taxon>
        <taxon>Mucoromycota</taxon>
        <taxon>Glomeromycotina</taxon>
        <taxon>Glomeromycetes</taxon>
        <taxon>Glomerales</taxon>
        <taxon>Glomeraceae</taxon>
        <taxon>Rhizophagus</taxon>
    </lineage>
</organism>
<dbReference type="AlphaFoldDB" id="U9TWY0"/>
<dbReference type="HOGENOM" id="CLU_028913_0_3_1"/>
<reference evidence="1" key="1">
    <citation type="submission" date="2013-07" db="EMBL/GenBank/DDBJ databases">
        <title>The genome of an arbuscular mycorrhizal fungus provides insights into the evolution of the oldest plant symbiosis.</title>
        <authorList>
            <consortium name="DOE Joint Genome Institute"/>
            <person name="Tisserant E."/>
            <person name="Malbreil M."/>
            <person name="Kuo A."/>
            <person name="Kohler A."/>
            <person name="Symeonidi A."/>
            <person name="Balestrini R."/>
            <person name="Charron P."/>
            <person name="Duensing N."/>
            <person name="Frei-dit-Frey N."/>
            <person name="Gianinazzi-Pearson V."/>
            <person name="Gilbert B."/>
            <person name="Handa Y."/>
            <person name="Hijri M."/>
            <person name="Kaul R."/>
            <person name="Kawaguchi M."/>
            <person name="Krajinski F."/>
            <person name="Lammers P."/>
            <person name="Lapierre D."/>
            <person name="Masclaux F.G."/>
            <person name="Murat C."/>
            <person name="Morin E."/>
            <person name="Ndikumana S."/>
            <person name="Pagni M."/>
            <person name="Petitpierre D."/>
            <person name="Requena N."/>
            <person name="Rosikiewicz P."/>
            <person name="Riley R."/>
            <person name="Saito K."/>
            <person name="San Clemente H."/>
            <person name="Shapiro H."/>
            <person name="van Tuinen D."/>
            <person name="Becard G."/>
            <person name="Bonfante P."/>
            <person name="Paszkowski U."/>
            <person name="Shachar-Hill Y."/>
            <person name="Young J.P."/>
            <person name="Sanders I.R."/>
            <person name="Henrissat B."/>
            <person name="Rensing S.A."/>
            <person name="Grigoriev I.V."/>
            <person name="Corradi N."/>
            <person name="Roux C."/>
            <person name="Martin F."/>
        </authorList>
    </citation>
    <scope>NUCLEOTIDE SEQUENCE</scope>
    <source>
        <strain evidence="1">DAOM 197198</strain>
    </source>
</reference>
<proteinExistence type="predicted"/>
<sequence>MDFCFDIDYYTYYNDFNTTYNFLNFINFPGANDCLKNLSELICCSYINSEFFLQLSKICHNINSLVIKFEETVSVGINDLIFCQNNLKSISFINCNESIYIFRDDILNCFKKLTKHSNTLTKLFLFRIPLPSIFTKIIFSNLRFLKLASLINVDTLIKFLVNNGKNLENINLKIDSSDKNSLDLAIAEYCPNFKSLSIINP</sequence>
<dbReference type="Gene3D" id="3.80.10.10">
    <property type="entry name" value="Ribonuclease Inhibitor"/>
    <property type="match status" value="1"/>
</dbReference>